<dbReference type="Proteomes" id="UP000036987">
    <property type="component" value="Unassembled WGS sequence"/>
</dbReference>
<feature type="region of interest" description="Disordered" evidence="1">
    <location>
        <begin position="505"/>
        <end position="532"/>
    </location>
</feature>
<sequence>MDFEPPPWLIKLLKYDLKERCHVYSVCIDNYYCIDCQCNRLCHLCDYDHINHKTLLIFKYDGQSVVRASEVSKYVEISNILIENYKGDNVVFLEKKGNPLDSTCKECSSIYTHSAKFCSIACKFNIESRDIEDALSSNMELDNVEHEEYSSTINHIFSSEPEGMRELIPIPKQINIRGNLIKTSRDVVEELSFNDQHIIRGIPTSRLEGNLVQENRIKEQIIIGGNPRGYPTPSRLENMVEESPIIEEPLISNNQTLRPADMFKEPPITDTIVIRGSQTLRSEYVAEEPPINEEIIIRSNETRILENVIEESLSIRKILSSSNEAAKIGNVDEKSAMDEDTIIRGNLTPKLEDVVEESPMIIEGYQIPKLKVAVEECSSIKKILSSSNEAPRFGNVDEEQAIDEEMIIRRNHPPKIQDVVGMIIKIKETQRLKDAVEESPFIRQINVDEEPPIDEEMIITRNQTQKLEDVAKETPRLGMIVKEPPIDKKIIIRGNETPKLEDVIEESSSTEQMPTTNSGNQYPKLNDIDLNF</sequence>
<dbReference type="InterPro" id="IPR006734">
    <property type="entry name" value="PLATZ"/>
</dbReference>
<dbReference type="OrthoDB" id="670813at2759"/>
<dbReference type="PANTHER" id="PTHR31065:SF56">
    <property type="entry name" value="OS11G0428700 PROTEIN"/>
    <property type="match status" value="1"/>
</dbReference>
<evidence type="ECO:0000256" key="1">
    <source>
        <dbReference type="SAM" id="MobiDB-lite"/>
    </source>
</evidence>
<comment type="caution">
    <text evidence="2">The sequence shown here is derived from an EMBL/GenBank/DDBJ whole genome shotgun (WGS) entry which is preliminary data.</text>
</comment>
<feature type="compositionally biased region" description="Polar residues" evidence="1">
    <location>
        <begin position="506"/>
        <end position="523"/>
    </location>
</feature>
<evidence type="ECO:0000313" key="3">
    <source>
        <dbReference type="Proteomes" id="UP000036987"/>
    </source>
</evidence>
<evidence type="ECO:0000313" key="2">
    <source>
        <dbReference type="EMBL" id="KMZ73059.1"/>
    </source>
</evidence>
<gene>
    <name evidence="2" type="ORF">ZOSMA_154G00010</name>
</gene>
<keyword evidence="3" id="KW-1185">Reference proteome</keyword>
<name>A0A0K9PVT2_ZOSMR</name>
<organism evidence="2 3">
    <name type="scientific">Zostera marina</name>
    <name type="common">Eelgrass</name>
    <dbReference type="NCBI Taxonomy" id="29655"/>
    <lineage>
        <taxon>Eukaryota</taxon>
        <taxon>Viridiplantae</taxon>
        <taxon>Streptophyta</taxon>
        <taxon>Embryophyta</taxon>
        <taxon>Tracheophyta</taxon>
        <taxon>Spermatophyta</taxon>
        <taxon>Magnoliopsida</taxon>
        <taxon>Liliopsida</taxon>
        <taxon>Zosteraceae</taxon>
        <taxon>Zostera</taxon>
    </lineage>
</organism>
<dbReference type="Pfam" id="PF04640">
    <property type="entry name" value="PLATZ"/>
    <property type="match status" value="1"/>
</dbReference>
<proteinExistence type="predicted"/>
<dbReference type="PANTHER" id="PTHR31065">
    <property type="entry name" value="PLATZ TRANSCRIPTION FACTOR FAMILY PROTEIN"/>
    <property type="match status" value="1"/>
</dbReference>
<dbReference type="AlphaFoldDB" id="A0A0K9PVT2"/>
<accession>A0A0K9PVT2</accession>
<dbReference type="EMBL" id="LFYR01000604">
    <property type="protein sequence ID" value="KMZ73059.1"/>
    <property type="molecule type" value="Genomic_DNA"/>
</dbReference>
<reference evidence="3" key="1">
    <citation type="journal article" date="2016" name="Nature">
        <title>The genome of the seagrass Zostera marina reveals angiosperm adaptation to the sea.</title>
        <authorList>
            <person name="Olsen J.L."/>
            <person name="Rouze P."/>
            <person name="Verhelst B."/>
            <person name="Lin Y.-C."/>
            <person name="Bayer T."/>
            <person name="Collen J."/>
            <person name="Dattolo E."/>
            <person name="De Paoli E."/>
            <person name="Dittami S."/>
            <person name="Maumus F."/>
            <person name="Michel G."/>
            <person name="Kersting A."/>
            <person name="Lauritano C."/>
            <person name="Lohaus R."/>
            <person name="Toepel M."/>
            <person name="Tonon T."/>
            <person name="Vanneste K."/>
            <person name="Amirebrahimi M."/>
            <person name="Brakel J."/>
            <person name="Bostroem C."/>
            <person name="Chovatia M."/>
            <person name="Grimwood J."/>
            <person name="Jenkins J.W."/>
            <person name="Jueterbock A."/>
            <person name="Mraz A."/>
            <person name="Stam W.T."/>
            <person name="Tice H."/>
            <person name="Bornberg-Bauer E."/>
            <person name="Green P.J."/>
            <person name="Pearson G.A."/>
            <person name="Procaccini G."/>
            <person name="Duarte C.M."/>
            <person name="Schmutz J."/>
            <person name="Reusch T.B.H."/>
            <person name="Van de Peer Y."/>
        </authorList>
    </citation>
    <scope>NUCLEOTIDE SEQUENCE [LARGE SCALE GENOMIC DNA]</scope>
    <source>
        <strain evidence="3">cv. Finnish</strain>
    </source>
</reference>
<evidence type="ECO:0008006" key="4">
    <source>
        <dbReference type="Google" id="ProtNLM"/>
    </source>
</evidence>
<protein>
    <recommendedName>
        <fullName evidence="4">PLATZ transcription factor family protein</fullName>
    </recommendedName>
</protein>